<keyword evidence="8" id="KW-0732">Signal</keyword>
<comment type="similarity">
    <text evidence="2">Belongs to the VirD4/TraG family.</text>
</comment>
<feature type="signal peptide" evidence="8">
    <location>
        <begin position="1"/>
        <end position="17"/>
    </location>
</feature>
<dbReference type="RefSeq" id="WP_349227773.1">
    <property type="nucleotide sequence ID" value="NZ_JBBNOP010000011.1"/>
</dbReference>
<evidence type="ECO:0000256" key="5">
    <source>
        <dbReference type="ARBA" id="ARBA00022989"/>
    </source>
</evidence>
<accession>A0ABV1JF47</accession>
<evidence type="ECO:0000256" key="6">
    <source>
        <dbReference type="ARBA" id="ARBA00023136"/>
    </source>
</evidence>
<dbReference type="PANTHER" id="PTHR37937:SF1">
    <property type="entry name" value="CONJUGATIVE TRANSFER: DNA TRANSPORT"/>
    <property type="match status" value="1"/>
</dbReference>
<evidence type="ECO:0000256" key="7">
    <source>
        <dbReference type="SAM" id="MobiDB-lite"/>
    </source>
</evidence>
<keyword evidence="10" id="KW-1185">Reference proteome</keyword>
<proteinExistence type="inferred from homology"/>
<evidence type="ECO:0000313" key="9">
    <source>
        <dbReference type="EMBL" id="MEQ3363704.1"/>
    </source>
</evidence>
<comment type="subcellular location">
    <subcellularLocation>
        <location evidence="1">Cell membrane</location>
        <topology evidence="1">Multi-pass membrane protein</topology>
    </subcellularLocation>
</comment>
<dbReference type="NCBIfam" id="NF045973">
    <property type="entry name" value="conju_CD1115"/>
    <property type="match status" value="1"/>
</dbReference>
<name>A0ABV1JF47_9ACTN</name>
<dbReference type="SUPFAM" id="SSF52540">
    <property type="entry name" value="P-loop containing nucleoside triphosphate hydrolases"/>
    <property type="match status" value="1"/>
</dbReference>
<evidence type="ECO:0000256" key="8">
    <source>
        <dbReference type="SAM" id="SignalP"/>
    </source>
</evidence>
<keyword evidence="6" id="KW-0472">Membrane</keyword>
<keyword evidence="4" id="KW-0812">Transmembrane</keyword>
<feature type="compositionally biased region" description="Polar residues" evidence="7">
    <location>
        <begin position="523"/>
        <end position="538"/>
    </location>
</feature>
<protein>
    <submittedName>
        <fullName evidence="9">Type IV secretory system conjugative DNA transfer family protein</fullName>
    </submittedName>
</protein>
<reference evidence="9 10" key="1">
    <citation type="submission" date="2024-04" db="EMBL/GenBank/DDBJ databases">
        <title>Human intestinal bacterial collection.</title>
        <authorList>
            <person name="Pauvert C."/>
            <person name="Hitch T.C.A."/>
            <person name="Clavel T."/>
        </authorList>
    </citation>
    <scope>NUCLEOTIDE SEQUENCE [LARGE SCALE GENOMIC DNA]</scope>
    <source>
        <strain evidence="9 10">CLA-KB-H42</strain>
    </source>
</reference>
<dbReference type="EMBL" id="JBBNOP010000011">
    <property type="protein sequence ID" value="MEQ3363704.1"/>
    <property type="molecule type" value="Genomic_DNA"/>
</dbReference>
<feature type="chain" id="PRO_5046121298" evidence="8">
    <location>
        <begin position="18"/>
        <end position="611"/>
    </location>
</feature>
<comment type="caution">
    <text evidence="9">The sequence shown here is derived from an EMBL/GenBank/DDBJ whole genome shotgun (WGS) entry which is preliminary data.</text>
</comment>
<sequence length="611" mass="67470">MSPSLIAALMATPIAFAAGNLYASNLASLPGEPITNLATAAVTLPGFVAKGGGFTGEPAGICAGVLLVCAVWIAWSYRLMAKGARNGEEHGSARWATRAEMRAFGDAKAPDNNIILAKNARLVLDRGRFDLKTDRNHNVVVVGGSGSGKTRYYVKPNLMQLNSSYFVTDPKGTLIGEMGHLFAEAGYEIRSFNTIDFAESNRYNPLRYVRSEADVLTFVECLIKNTTGDKDHAGDPFWENAERLLYTALVSYLLSHCPEEDRNLPGLLVLLGLAEAKEEDESYMSPLDILFAELETGKKLVKTGEAAEEDFESRAFSSGAGGFSWVRTGEPVPPEDDFSLSNYKAFKTAAGKTLKSIIISCNVRLKPLSIKEVSKLLERDEMGLDELGEEGKRTVVFASMPDTNSTFDFLFAILMWQTLDVLCNVALRRHAGHLPTHVHFILDEFANIGHVPDFERTIAVVRSRNISCSIILQSLAQLKSRYKDDAQTIQDCCDTTLFLGGKSGETNKEISEAVGKQTVSTITFNDSRGSSSSRTRNYNRQERDLIQPSEVGRLPRDEAIVLITGAFPFKDKKYPLERHPRYRHIDPGRPGARHAERFGFASYRIRQKEEA</sequence>
<evidence type="ECO:0000256" key="1">
    <source>
        <dbReference type="ARBA" id="ARBA00004651"/>
    </source>
</evidence>
<evidence type="ECO:0000256" key="2">
    <source>
        <dbReference type="ARBA" id="ARBA00008806"/>
    </source>
</evidence>
<dbReference type="InterPro" id="IPR003688">
    <property type="entry name" value="TraG/VirD4"/>
</dbReference>
<evidence type="ECO:0000313" key="10">
    <source>
        <dbReference type="Proteomes" id="UP001487305"/>
    </source>
</evidence>
<dbReference type="Gene3D" id="3.40.50.300">
    <property type="entry name" value="P-loop containing nucleotide triphosphate hydrolases"/>
    <property type="match status" value="1"/>
</dbReference>
<gene>
    <name evidence="9" type="ORF">AAA083_12030</name>
</gene>
<keyword evidence="5" id="KW-1133">Transmembrane helix</keyword>
<feature type="region of interest" description="Disordered" evidence="7">
    <location>
        <begin position="523"/>
        <end position="550"/>
    </location>
</feature>
<dbReference type="Pfam" id="PF02534">
    <property type="entry name" value="T4SS-DNA_transf"/>
    <property type="match status" value="1"/>
</dbReference>
<evidence type="ECO:0000256" key="3">
    <source>
        <dbReference type="ARBA" id="ARBA00022475"/>
    </source>
</evidence>
<dbReference type="InterPro" id="IPR051539">
    <property type="entry name" value="T4SS-coupling_protein"/>
</dbReference>
<evidence type="ECO:0000256" key="4">
    <source>
        <dbReference type="ARBA" id="ARBA00022692"/>
    </source>
</evidence>
<organism evidence="9 10">
    <name type="scientific">Raoultibacter massiliensis</name>
    <dbReference type="NCBI Taxonomy" id="1852371"/>
    <lineage>
        <taxon>Bacteria</taxon>
        <taxon>Bacillati</taxon>
        <taxon>Actinomycetota</taxon>
        <taxon>Coriobacteriia</taxon>
        <taxon>Eggerthellales</taxon>
        <taxon>Eggerthellaceae</taxon>
        <taxon>Raoultibacter</taxon>
    </lineage>
</organism>
<dbReference type="CDD" id="cd01127">
    <property type="entry name" value="TrwB_TraG_TraD_VirD4"/>
    <property type="match status" value="1"/>
</dbReference>
<keyword evidence="3" id="KW-1003">Cell membrane</keyword>
<dbReference type="PANTHER" id="PTHR37937">
    <property type="entry name" value="CONJUGATIVE TRANSFER: DNA TRANSPORT"/>
    <property type="match status" value="1"/>
</dbReference>
<dbReference type="InterPro" id="IPR027417">
    <property type="entry name" value="P-loop_NTPase"/>
</dbReference>
<dbReference type="Proteomes" id="UP001487305">
    <property type="component" value="Unassembled WGS sequence"/>
</dbReference>